<evidence type="ECO:0000259" key="7">
    <source>
        <dbReference type="Pfam" id="PF04182"/>
    </source>
</evidence>
<keyword evidence="4" id="KW-0804">Transcription</keyword>
<evidence type="ECO:0000313" key="10">
    <source>
        <dbReference type="Proteomes" id="UP000007801"/>
    </source>
</evidence>
<evidence type="ECO:0000256" key="3">
    <source>
        <dbReference type="ARBA" id="ARBA00023125"/>
    </source>
</evidence>
<dbReference type="eggNOG" id="KOG4560">
    <property type="taxonomic scope" value="Eukaryota"/>
</dbReference>
<dbReference type="GO" id="GO:0005634">
    <property type="term" value="C:nucleus"/>
    <property type="evidence" value="ECO:0007669"/>
    <property type="project" value="UniProtKB-SubCell"/>
</dbReference>
<name>B3MV98_DROAN</name>
<sequence length="1917" mass="221430">MCSTSGGSWINAIFDEVALEGLEGATLPYLWELLSRRLNFAPNPLPDRILNQVWTLLVKSPAHKVQFFELPAPRPLLPYYDRLNDLDKDVGFPVVPDKCPFQFLTNAPVQEGGIMGSCVDFKTRKLIPASDLMKLSCSQATEQWDTRLVVVASQELRNAALSPRHMLLPKEMSLRNYVYLEAVGRTRYSGHTTAGPWSLIHYCRDPGFVFYIKNKLLGLQLITAQTYVEQNKGRLLTSSLLLLPRFHRIYKNRTQENLENLYFEIVRTSEKHFPVSEICARLGNPPHLKTKKLLVTHGFRKFFETKQVDRGPPPLTKSGKVSKSTNHMVTVVQLRNPDMQVMDLYQNTSDGGEEKTVPEFVDLRHCLLDIPPEEEIVRALSRFGQRGLTASEISMYTGINFNTMRHFIKHLQSSNLAKAYSEHAGKSRQYRFVATEHVAASEKKKTLKQKEEEIKCKDEPNVPENVALPIRDVPEIVANIRPAVFKVKLTKVTNQTQRLIDRQKLIVNLLDELCIVHLHALTKRIQQIERIAGFKDAICRRSLHRLLLPMIKDKKVNAYDLTLQYGQRVRLYRFATHPKIEIEHLVVKREILKLKSNFHLMTEEQLKRPSQLLPKERKEVLARRKQMAERIPSLPVSKTRAPKLLLARTLHEFLYYLQHELDRDQKPLDMSADLVQQWQKTEPSLQPRQFLEEWTAEENEKVLPYTSDISWRTFIPPLPRYEDKPSGWLYFMDAMDRMPLSLFLRICRIDREANDQLRLQLQHPIRQHYMLHQLRLQAIVPRLKLQQLYVGTLRLLNNMGLIQVSECKVGRDYLQRWVFLNRRSRLLDTTASTEQNYKKVSADRTYTQLDFEFCDKEQVAQYWAKLQHICIYTKLGYRNHLKVPNRMPAPRLENLAFTPAVDFDEAVERDNGSVPGDNLGAAGLGSHLYAHQFRHWSWVQRQNGPARPLVGTKKSKKMLGNRRTTVRIKVSNRAGVRKQISGLSGTKYPKKKSGPRDDIDRDALRNMRTLRVKWSPDEDRLLWIGRAVYTFFDAPVLTLALCDVGLVCRDLIRRYLGICNKTTQAVVRRIQFMMKTKRDAPDMAGWIYMMQTQPQFRDVYNENFLSELKREYPNKSEFHDVLMVHFVLVMTKLYRIVSKSQRSMRTQFLLPDTLDSIQTRCRPTVEEPQLYHQDPTSETELQVAVAHGVLHSTVCCAKDKTLLNLQTFEIYKHFSEEVLNEAFNKARADSLIVAVKRRNIQCVSSRQITGPGHLLSSKYKYRFNYTKLPHTVYEGYFELDRKLVAEGDLQLSSPHFAQLLLIGEWSARRRLVLTLQLPTNILTVDTTTIARQNVCSSDRILDHFSCIFDNAPQTEFSKRLESECSARPLSRVRFHPANLSYRLPASAYNQLSKLPLRAMHFFCALDALGESVTINVARLEVGECPFVNCIMRSSNYLNAVERIAHEQRPVLRQLVADSLASSQSLQLDTLTADTALTMTIANFMPFTQQLEMHWRQQQLPLETKDLGRALAEQNRTKLTDWRSICAELLEDETHAWDTDRVQEYEPALNKEERARAQDVFVVHLPTIDIRVAESSEQQQLAKQEMDALRSAVLDKVLKAAYWQYTENTFDTLRPILLEKGHNSSATRHMEDILHHIDQHPLGVQGLELRRIFPLGDFLLEALQLLAEHDLVKRVGVVSHMYVHKNHIRNWVVHTFHIKRLERERVQTLVAAAPATLQAVVGHKRRLEALEASSSPVPEKKSKLEEQNSTESESDEVEGSAPKRPRRNTRKKDPPANQANRPLEAQRDAIAMRPQPWIRVNASLNRRVLDRWLSTILGDCLLRFGCTVQSVFFRFPHLVPVDTMFLLELLGQIGCLHLMEIRPHKVHVETLLSEDGPDEEQLVTELYDPAQTYIQVHGDAIGRLTSFIGLKKYSTEFV</sequence>
<gene>
    <name evidence="9" type="primary">Dana\GF23164</name>
    <name evidence="9" type="synonym">dana_GLEANR_783</name>
    <name evidence="9" type="ORF">GF23164</name>
</gene>
<evidence type="ECO:0000259" key="8">
    <source>
        <dbReference type="Pfam" id="PF24101"/>
    </source>
</evidence>
<dbReference type="InterPro" id="IPR056467">
    <property type="entry name" value="eWH_GTF3C1"/>
</dbReference>
<feature type="domain" description="GTF3C1 extended winged-helix" evidence="8">
    <location>
        <begin position="495"/>
        <end position="596"/>
    </location>
</feature>
<dbReference type="KEGG" id="dan:6505810"/>
<dbReference type="OMA" id="PHKVHVE"/>
<evidence type="ECO:0000256" key="1">
    <source>
        <dbReference type="ARBA" id="ARBA00004123"/>
    </source>
</evidence>
<dbReference type="GO" id="GO:0042791">
    <property type="term" value="P:5S class rRNA transcription by RNA polymerase III"/>
    <property type="evidence" value="ECO:0007669"/>
    <property type="project" value="TreeGrafter"/>
</dbReference>
<evidence type="ECO:0000256" key="5">
    <source>
        <dbReference type="ARBA" id="ARBA00023242"/>
    </source>
</evidence>
<keyword evidence="2" id="KW-0597">Phosphoprotein</keyword>
<dbReference type="Pfam" id="PF24101">
    <property type="entry name" value="WHD_GTF3C1"/>
    <property type="match status" value="1"/>
</dbReference>
<reference evidence="9 10" key="1">
    <citation type="journal article" date="2007" name="Nature">
        <title>Evolution of genes and genomes on the Drosophila phylogeny.</title>
        <authorList>
            <consortium name="Drosophila 12 Genomes Consortium"/>
            <person name="Clark A.G."/>
            <person name="Eisen M.B."/>
            <person name="Smith D.R."/>
            <person name="Bergman C.M."/>
            <person name="Oliver B."/>
            <person name="Markow T.A."/>
            <person name="Kaufman T.C."/>
            <person name="Kellis M."/>
            <person name="Gelbart W."/>
            <person name="Iyer V.N."/>
            <person name="Pollard D.A."/>
            <person name="Sackton T.B."/>
            <person name="Larracuente A.M."/>
            <person name="Singh N.D."/>
            <person name="Abad J.P."/>
            <person name="Abt D.N."/>
            <person name="Adryan B."/>
            <person name="Aguade M."/>
            <person name="Akashi H."/>
            <person name="Anderson W.W."/>
            <person name="Aquadro C.F."/>
            <person name="Ardell D.H."/>
            <person name="Arguello R."/>
            <person name="Artieri C.G."/>
            <person name="Barbash D.A."/>
            <person name="Barker D."/>
            <person name="Barsanti P."/>
            <person name="Batterham P."/>
            <person name="Batzoglou S."/>
            <person name="Begun D."/>
            <person name="Bhutkar A."/>
            <person name="Blanco E."/>
            <person name="Bosak S.A."/>
            <person name="Bradley R.K."/>
            <person name="Brand A.D."/>
            <person name="Brent M.R."/>
            <person name="Brooks A.N."/>
            <person name="Brown R.H."/>
            <person name="Butlin R.K."/>
            <person name="Caggese C."/>
            <person name="Calvi B.R."/>
            <person name="Bernardo de Carvalho A."/>
            <person name="Caspi A."/>
            <person name="Castrezana S."/>
            <person name="Celniker S.E."/>
            <person name="Chang J.L."/>
            <person name="Chapple C."/>
            <person name="Chatterji S."/>
            <person name="Chinwalla A."/>
            <person name="Civetta A."/>
            <person name="Clifton S.W."/>
            <person name="Comeron J.M."/>
            <person name="Costello J.C."/>
            <person name="Coyne J.A."/>
            <person name="Daub J."/>
            <person name="David R.G."/>
            <person name="Delcher A.L."/>
            <person name="Delehaunty K."/>
            <person name="Do C.B."/>
            <person name="Ebling H."/>
            <person name="Edwards K."/>
            <person name="Eickbush T."/>
            <person name="Evans J.D."/>
            <person name="Filipski A."/>
            <person name="Findeiss S."/>
            <person name="Freyhult E."/>
            <person name="Fulton L."/>
            <person name="Fulton R."/>
            <person name="Garcia A.C."/>
            <person name="Gardiner A."/>
            <person name="Garfield D.A."/>
            <person name="Garvin B.E."/>
            <person name="Gibson G."/>
            <person name="Gilbert D."/>
            <person name="Gnerre S."/>
            <person name="Godfrey J."/>
            <person name="Good R."/>
            <person name="Gotea V."/>
            <person name="Gravely B."/>
            <person name="Greenberg A.J."/>
            <person name="Griffiths-Jones S."/>
            <person name="Gross S."/>
            <person name="Guigo R."/>
            <person name="Gustafson E.A."/>
            <person name="Haerty W."/>
            <person name="Hahn M.W."/>
            <person name="Halligan D.L."/>
            <person name="Halpern A.L."/>
            <person name="Halter G.M."/>
            <person name="Han M.V."/>
            <person name="Heger A."/>
            <person name="Hillier L."/>
            <person name="Hinrichs A.S."/>
            <person name="Holmes I."/>
            <person name="Hoskins R.A."/>
            <person name="Hubisz M.J."/>
            <person name="Hultmark D."/>
            <person name="Huntley M.A."/>
            <person name="Jaffe D.B."/>
            <person name="Jagadeeshan S."/>
            <person name="Jeck W.R."/>
            <person name="Johnson J."/>
            <person name="Jones C.D."/>
            <person name="Jordan W.C."/>
            <person name="Karpen G.H."/>
            <person name="Kataoka E."/>
            <person name="Keightley P.D."/>
            <person name="Kheradpour P."/>
            <person name="Kirkness E.F."/>
            <person name="Koerich L.B."/>
            <person name="Kristiansen K."/>
            <person name="Kudrna D."/>
            <person name="Kulathinal R.J."/>
            <person name="Kumar S."/>
            <person name="Kwok R."/>
            <person name="Lander E."/>
            <person name="Langley C.H."/>
            <person name="Lapoint R."/>
            <person name="Lazzaro B.P."/>
            <person name="Lee S.J."/>
            <person name="Levesque L."/>
            <person name="Li R."/>
            <person name="Lin C.F."/>
            <person name="Lin M.F."/>
            <person name="Lindblad-Toh K."/>
            <person name="Llopart A."/>
            <person name="Long M."/>
            <person name="Low L."/>
            <person name="Lozovsky E."/>
            <person name="Lu J."/>
            <person name="Luo M."/>
            <person name="Machado C.A."/>
            <person name="Makalowski W."/>
            <person name="Marzo M."/>
            <person name="Matsuda M."/>
            <person name="Matzkin L."/>
            <person name="McAllister B."/>
            <person name="McBride C.S."/>
            <person name="McKernan B."/>
            <person name="McKernan K."/>
            <person name="Mendez-Lago M."/>
            <person name="Minx P."/>
            <person name="Mollenhauer M.U."/>
            <person name="Montooth K."/>
            <person name="Mount S.M."/>
            <person name="Mu X."/>
            <person name="Myers E."/>
            <person name="Negre B."/>
            <person name="Newfeld S."/>
            <person name="Nielsen R."/>
            <person name="Noor M.A."/>
            <person name="O'Grady P."/>
            <person name="Pachter L."/>
            <person name="Papaceit M."/>
            <person name="Parisi M.J."/>
            <person name="Parisi M."/>
            <person name="Parts L."/>
            <person name="Pedersen J.S."/>
            <person name="Pesole G."/>
            <person name="Phillippy A.M."/>
            <person name="Ponting C.P."/>
            <person name="Pop M."/>
            <person name="Porcelli D."/>
            <person name="Powell J.R."/>
            <person name="Prohaska S."/>
            <person name="Pruitt K."/>
            <person name="Puig M."/>
            <person name="Quesneville H."/>
            <person name="Ram K.R."/>
            <person name="Rand D."/>
            <person name="Rasmussen M.D."/>
            <person name="Reed L.K."/>
            <person name="Reenan R."/>
            <person name="Reily A."/>
            <person name="Remington K.A."/>
            <person name="Rieger T.T."/>
            <person name="Ritchie M.G."/>
            <person name="Robin C."/>
            <person name="Rogers Y.H."/>
            <person name="Rohde C."/>
            <person name="Rozas J."/>
            <person name="Rubenfield M.J."/>
            <person name="Ruiz A."/>
            <person name="Russo S."/>
            <person name="Salzberg S.L."/>
            <person name="Sanchez-Gracia A."/>
            <person name="Saranga D.J."/>
            <person name="Sato H."/>
            <person name="Schaeffer S.W."/>
            <person name="Schatz M.C."/>
            <person name="Schlenke T."/>
            <person name="Schwartz R."/>
            <person name="Segarra C."/>
            <person name="Singh R.S."/>
            <person name="Sirot L."/>
            <person name="Sirota M."/>
            <person name="Sisneros N.B."/>
            <person name="Smith C.D."/>
            <person name="Smith T.F."/>
            <person name="Spieth J."/>
            <person name="Stage D.E."/>
            <person name="Stark A."/>
            <person name="Stephan W."/>
            <person name="Strausberg R.L."/>
            <person name="Strempel S."/>
            <person name="Sturgill D."/>
            <person name="Sutton G."/>
            <person name="Sutton G.G."/>
            <person name="Tao W."/>
            <person name="Teichmann S."/>
            <person name="Tobari Y.N."/>
            <person name="Tomimura Y."/>
            <person name="Tsolas J.M."/>
            <person name="Valente V.L."/>
            <person name="Venter E."/>
            <person name="Venter J.C."/>
            <person name="Vicario S."/>
            <person name="Vieira F.G."/>
            <person name="Vilella A.J."/>
            <person name="Villasante A."/>
            <person name="Walenz B."/>
            <person name="Wang J."/>
            <person name="Wasserman M."/>
            <person name="Watts T."/>
            <person name="Wilson D."/>
            <person name="Wilson R.K."/>
            <person name="Wing R.A."/>
            <person name="Wolfner M.F."/>
            <person name="Wong A."/>
            <person name="Wong G.K."/>
            <person name="Wu C.I."/>
            <person name="Wu G."/>
            <person name="Yamamoto D."/>
            <person name="Yang H.P."/>
            <person name="Yang S.P."/>
            <person name="Yorke J.A."/>
            <person name="Yoshida K."/>
            <person name="Zdobnov E."/>
            <person name="Zhang P."/>
            <person name="Zhang Y."/>
            <person name="Zimin A.V."/>
            <person name="Baldwin J."/>
            <person name="Abdouelleil A."/>
            <person name="Abdulkadir J."/>
            <person name="Abebe A."/>
            <person name="Abera B."/>
            <person name="Abreu J."/>
            <person name="Acer S.C."/>
            <person name="Aftuck L."/>
            <person name="Alexander A."/>
            <person name="An P."/>
            <person name="Anderson E."/>
            <person name="Anderson S."/>
            <person name="Arachi H."/>
            <person name="Azer M."/>
            <person name="Bachantsang P."/>
            <person name="Barry A."/>
            <person name="Bayul T."/>
            <person name="Berlin A."/>
            <person name="Bessette D."/>
            <person name="Bloom T."/>
            <person name="Blye J."/>
            <person name="Boguslavskiy L."/>
            <person name="Bonnet C."/>
            <person name="Boukhgalter B."/>
            <person name="Bourzgui I."/>
            <person name="Brown A."/>
            <person name="Cahill P."/>
            <person name="Channer S."/>
            <person name="Cheshatsang Y."/>
            <person name="Chuda L."/>
            <person name="Citroen M."/>
            <person name="Collymore A."/>
            <person name="Cooke P."/>
            <person name="Costello M."/>
            <person name="D'Aco K."/>
            <person name="Daza R."/>
            <person name="De Haan G."/>
            <person name="DeGray S."/>
            <person name="DeMaso C."/>
            <person name="Dhargay N."/>
            <person name="Dooley K."/>
            <person name="Dooley E."/>
            <person name="Doricent M."/>
            <person name="Dorje P."/>
            <person name="Dorjee K."/>
            <person name="Dupes A."/>
            <person name="Elong R."/>
            <person name="Falk J."/>
            <person name="Farina A."/>
            <person name="Faro S."/>
            <person name="Ferguson D."/>
            <person name="Fisher S."/>
            <person name="Foley C.D."/>
            <person name="Franke A."/>
            <person name="Friedrich D."/>
            <person name="Gadbois L."/>
            <person name="Gearin G."/>
            <person name="Gearin C.R."/>
            <person name="Giannoukos G."/>
            <person name="Goode T."/>
            <person name="Graham J."/>
            <person name="Grandbois E."/>
            <person name="Grewal S."/>
            <person name="Gyaltsen K."/>
            <person name="Hafez N."/>
            <person name="Hagos B."/>
            <person name="Hall J."/>
            <person name="Henson C."/>
            <person name="Hollinger A."/>
            <person name="Honan T."/>
            <person name="Huard M.D."/>
            <person name="Hughes L."/>
            <person name="Hurhula B."/>
            <person name="Husby M.E."/>
            <person name="Kamat A."/>
            <person name="Kanga B."/>
            <person name="Kashin S."/>
            <person name="Khazanovich D."/>
            <person name="Kisner P."/>
            <person name="Lance K."/>
            <person name="Lara M."/>
            <person name="Lee W."/>
            <person name="Lennon N."/>
            <person name="Letendre F."/>
            <person name="LeVine R."/>
            <person name="Lipovsky A."/>
            <person name="Liu X."/>
            <person name="Liu J."/>
            <person name="Liu S."/>
            <person name="Lokyitsang T."/>
            <person name="Lokyitsang Y."/>
            <person name="Lubonja R."/>
            <person name="Lui A."/>
            <person name="MacDonald P."/>
            <person name="Magnisalis V."/>
            <person name="Maru K."/>
            <person name="Matthews C."/>
            <person name="McCusker W."/>
            <person name="McDonough S."/>
            <person name="Mehta T."/>
            <person name="Meldrim J."/>
            <person name="Meneus L."/>
            <person name="Mihai O."/>
            <person name="Mihalev A."/>
            <person name="Mihova T."/>
            <person name="Mittelman R."/>
            <person name="Mlenga V."/>
            <person name="Montmayeur A."/>
            <person name="Mulrain L."/>
            <person name="Navidi A."/>
            <person name="Naylor J."/>
            <person name="Negash T."/>
            <person name="Nguyen T."/>
            <person name="Nguyen N."/>
            <person name="Nicol R."/>
            <person name="Norbu C."/>
            <person name="Norbu N."/>
            <person name="Novod N."/>
            <person name="O'Neill B."/>
            <person name="Osman S."/>
            <person name="Markiewicz E."/>
            <person name="Oyono O.L."/>
            <person name="Patti C."/>
            <person name="Phunkhang P."/>
            <person name="Pierre F."/>
            <person name="Priest M."/>
            <person name="Raghuraman S."/>
            <person name="Rege F."/>
            <person name="Reyes R."/>
            <person name="Rise C."/>
            <person name="Rogov P."/>
            <person name="Ross K."/>
            <person name="Ryan E."/>
            <person name="Settipalli S."/>
            <person name="Shea T."/>
            <person name="Sherpa N."/>
            <person name="Shi L."/>
            <person name="Shih D."/>
            <person name="Sparrow T."/>
            <person name="Spaulding J."/>
            <person name="Stalker J."/>
            <person name="Stange-Thomann N."/>
            <person name="Stavropoulos S."/>
            <person name="Stone C."/>
            <person name="Strader C."/>
            <person name="Tesfaye S."/>
            <person name="Thomson T."/>
            <person name="Thoulutsang Y."/>
            <person name="Thoulutsang D."/>
            <person name="Topham K."/>
            <person name="Topping I."/>
            <person name="Tsamla T."/>
            <person name="Vassiliev H."/>
            <person name="Vo A."/>
            <person name="Wangchuk T."/>
            <person name="Wangdi T."/>
            <person name="Weiand M."/>
            <person name="Wilkinson J."/>
            <person name="Wilson A."/>
            <person name="Yadav S."/>
            <person name="Young G."/>
            <person name="Yu Q."/>
            <person name="Zembek L."/>
            <person name="Zhong D."/>
            <person name="Zimmer A."/>
            <person name="Zwirko Z."/>
            <person name="Jaffe D.B."/>
            <person name="Alvarez P."/>
            <person name="Brockman W."/>
            <person name="Butler J."/>
            <person name="Chin C."/>
            <person name="Gnerre S."/>
            <person name="Grabherr M."/>
            <person name="Kleber M."/>
            <person name="Mauceli E."/>
            <person name="MacCallum I."/>
        </authorList>
    </citation>
    <scope>NUCLEOTIDE SEQUENCE [LARGE SCALE GENOMIC DNA]</scope>
    <source>
        <strain evidence="10">Tucson 14024-0371.13</strain>
    </source>
</reference>
<feature type="region of interest" description="Disordered" evidence="6">
    <location>
        <begin position="1729"/>
        <end position="1786"/>
    </location>
</feature>
<keyword evidence="10" id="KW-1185">Reference proteome</keyword>
<dbReference type="OrthoDB" id="68020at2759"/>
<dbReference type="GO" id="GO:0006384">
    <property type="term" value="P:transcription initiation at RNA polymerase III promoter"/>
    <property type="evidence" value="ECO:0007669"/>
    <property type="project" value="InterPro"/>
</dbReference>
<organism evidence="9 10">
    <name type="scientific">Drosophila ananassae</name>
    <name type="common">Fruit fly</name>
    <dbReference type="NCBI Taxonomy" id="7217"/>
    <lineage>
        <taxon>Eukaryota</taxon>
        <taxon>Metazoa</taxon>
        <taxon>Ecdysozoa</taxon>
        <taxon>Arthropoda</taxon>
        <taxon>Hexapoda</taxon>
        <taxon>Insecta</taxon>
        <taxon>Pterygota</taxon>
        <taxon>Neoptera</taxon>
        <taxon>Endopterygota</taxon>
        <taxon>Diptera</taxon>
        <taxon>Brachycera</taxon>
        <taxon>Muscomorpha</taxon>
        <taxon>Ephydroidea</taxon>
        <taxon>Drosophilidae</taxon>
        <taxon>Drosophila</taxon>
        <taxon>Sophophora</taxon>
    </lineage>
</organism>
<dbReference type="InParanoid" id="B3MV98"/>
<evidence type="ECO:0000256" key="6">
    <source>
        <dbReference type="SAM" id="MobiDB-lite"/>
    </source>
</evidence>
<dbReference type="HOGENOM" id="CLU_001556_0_0_1"/>
<dbReference type="InterPro" id="IPR044210">
    <property type="entry name" value="Tfc3-like"/>
</dbReference>
<proteinExistence type="predicted"/>
<comment type="subcellular location">
    <subcellularLocation>
        <location evidence="1">Nucleus</location>
    </subcellularLocation>
</comment>
<accession>B3MV98</accession>
<dbReference type="PANTHER" id="PTHR15180">
    <property type="entry name" value="GENERAL TRANSCRIPTION FACTOR 3C POLYPEPTIDE 1"/>
    <property type="match status" value="1"/>
</dbReference>
<dbReference type="EMBL" id="CH902624">
    <property type="protein sequence ID" value="EDV33163.1"/>
    <property type="molecule type" value="Genomic_DNA"/>
</dbReference>
<keyword evidence="5" id="KW-0539">Nucleus</keyword>
<protein>
    <submittedName>
        <fullName evidence="9">Uncharacterized protein</fullName>
    </submittedName>
</protein>
<dbReference type="PANTHER" id="PTHR15180:SF1">
    <property type="entry name" value="GENERAL TRANSCRIPTION FACTOR 3C POLYPEPTIDE 1"/>
    <property type="match status" value="1"/>
</dbReference>
<dbReference type="GO" id="GO:0003677">
    <property type="term" value="F:DNA binding"/>
    <property type="evidence" value="ECO:0007669"/>
    <property type="project" value="UniProtKB-KW"/>
</dbReference>
<dbReference type="PhylomeDB" id="B3MV98"/>
<evidence type="ECO:0000256" key="4">
    <source>
        <dbReference type="ARBA" id="ARBA00023163"/>
    </source>
</evidence>
<dbReference type="GeneID" id="6505810"/>
<dbReference type="Pfam" id="PF04182">
    <property type="entry name" value="B-block_TFIIIC"/>
    <property type="match status" value="1"/>
</dbReference>
<dbReference type="GO" id="GO:0000127">
    <property type="term" value="C:transcription factor TFIIIC complex"/>
    <property type="evidence" value="ECO:0007669"/>
    <property type="project" value="InterPro"/>
</dbReference>
<dbReference type="STRING" id="7217.B3MV98"/>
<feature type="domain" description="B-block binding subunit of TFIIIC" evidence="7">
    <location>
        <begin position="177"/>
        <end position="248"/>
    </location>
</feature>
<dbReference type="InterPro" id="IPR007309">
    <property type="entry name" value="TFIIIC_Bblock-bd"/>
</dbReference>
<dbReference type="Proteomes" id="UP000007801">
    <property type="component" value="Unassembled WGS sequence"/>
</dbReference>
<dbReference type="FunCoup" id="B3MV98">
    <property type="interactions" value="238"/>
</dbReference>
<keyword evidence="3" id="KW-0238">DNA-binding</keyword>
<evidence type="ECO:0000313" key="9">
    <source>
        <dbReference type="EMBL" id="EDV33163.1"/>
    </source>
</evidence>
<evidence type="ECO:0000256" key="2">
    <source>
        <dbReference type="ARBA" id="ARBA00022553"/>
    </source>
</evidence>